<dbReference type="AlphaFoldDB" id="A0AAW2VE84"/>
<gene>
    <name evidence="1" type="ORF">Slati_2926100</name>
</gene>
<accession>A0AAW2VE84</accession>
<name>A0AAW2VE84_9LAMI</name>
<evidence type="ECO:0000313" key="1">
    <source>
        <dbReference type="EMBL" id="KAL0427513.1"/>
    </source>
</evidence>
<proteinExistence type="predicted"/>
<protein>
    <submittedName>
        <fullName evidence="1">Uncharacterized protein</fullName>
    </submittedName>
</protein>
<organism evidence="1">
    <name type="scientific">Sesamum latifolium</name>
    <dbReference type="NCBI Taxonomy" id="2727402"/>
    <lineage>
        <taxon>Eukaryota</taxon>
        <taxon>Viridiplantae</taxon>
        <taxon>Streptophyta</taxon>
        <taxon>Embryophyta</taxon>
        <taxon>Tracheophyta</taxon>
        <taxon>Spermatophyta</taxon>
        <taxon>Magnoliopsida</taxon>
        <taxon>eudicotyledons</taxon>
        <taxon>Gunneridae</taxon>
        <taxon>Pentapetalae</taxon>
        <taxon>asterids</taxon>
        <taxon>lamiids</taxon>
        <taxon>Lamiales</taxon>
        <taxon>Pedaliaceae</taxon>
        <taxon>Sesamum</taxon>
    </lineage>
</organism>
<comment type="caution">
    <text evidence="1">The sequence shown here is derived from an EMBL/GenBank/DDBJ whole genome shotgun (WGS) entry which is preliminary data.</text>
</comment>
<reference evidence="1" key="2">
    <citation type="journal article" date="2024" name="Plant">
        <title>Genomic evolution and insights into agronomic trait innovations of Sesamum species.</title>
        <authorList>
            <person name="Miao H."/>
            <person name="Wang L."/>
            <person name="Qu L."/>
            <person name="Liu H."/>
            <person name="Sun Y."/>
            <person name="Le M."/>
            <person name="Wang Q."/>
            <person name="Wei S."/>
            <person name="Zheng Y."/>
            <person name="Lin W."/>
            <person name="Duan Y."/>
            <person name="Cao H."/>
            <person name="Xiong S."/>
            <person name="Wang X."/>
            <person name="Wei L."/>
            <person name="Li C."/>
            <person name="Ma Q."/>
            <person name="Ju M."/>
            <person name="Zhao R."/>
            <person name="Li G."/>
            <person name="Mu C."/>
            <person name="Tian Q."/>
            <person name="Mei H."/>
            <person name="Zhang T."/>
            <person name="Gao T."/>
            <person name="Zhang H."/>
        </authorList>
    </citation>
    <scope>NUCLEOTIDE SEQUENCE</scope>
    <source>
        <strain evidence="1">KEN1</strain>
    </source>
</reference>
<sequence>HSSSPSFTWRSLVRTKDLIGAGLRWQIRDAASVPIVGTPWLPRPSTFQVILKPRSLSGNTTIAALLDESGWNVGLIREEFSQFDAECILSVPLPQCNRLDEIICITESRGGFRLIVRITLLVLWRMKLLHPVGGRNGTWCGTYNSLKKSGVAWSLTEPGDASAEMWLQGIYHRTERSEFERLQQFVGVYGATETREFFRAIHYR</sequence>
<reference evidence="1" key="1">
    <citation type="submission" date="2020-06" db="EMBL/GenBank/DDBJ databases">
        <authorList>
            <person name="Li T."/>
            <person name="Hu X."/>
            <person name="Zhang T."/>
            <person name="Song X."/>
            <person name="Zhang H."/>
            <person name="Dai N."/>
            <person name="Sheng W."/>
            <person name="Hou X."/>
            <person name="Wei L."/>
        </authorList>
    </citation>
    <scope>NUCLEOTIDE SEQUENCE</scope>
    <source>
        <strain evidence="1">KEN1</strain>
        <tissue evidence="1">Leaf</tissue>
    </source>
</reference>
<dbReference type="EMBL" id="JACGWN010000010">
    <property type="protein sequence ID" value="KAL0427513.1"/>
    <property type="molecule type" value="Genomic_DNA"/>
</dbReference>
<feature type="non-terminal residue" evidence="1">
    <location>
        <position position="1"/>
    </location>
</feature>